<comment type="subcellular location">
    <subcellularLocation>
        <location evidence="2">Cytoplasm</location>
    </subcellularLocation>
    <subcellularLocation>
        <location evidence="1">Nucleus</location>
    </subcellularLocation>
</comment>
<dbReference type="GO" id="GO:0005737">
    <property type="term" value="C:cytoplasm"/>
    <property type="evidence" value="ECO:0007669"/>
    <property type="project" value="UniProtKB-SubCell"/>
</dbReference>
<dbReference type="GO" id="GO:0005634">
    <property type="term" value="C:nucleus"/>
    <property type="evidence" value="ECO:0007669"/>
    <property type="project" value="UniProtKB-SubCell"/>
</dbReference>
<dbReference type="PANTHER" id="PTHR31661">
    <property type="entry name" value="SIMILAR TO CDNA SEQUENCE BC052040"/>
    <property type="match status" value="1"/>
</dbReference>
<gene>
    <name evidence="6" type="primary">CSON009589</name>
</gene>
<reference evidence="6" key="1">
    <citation type="submission" date="2018-07" db="EMBL/GenBank/DDBJ databases">
        <authorList>
            <person name="Quirk P.G."/>
            <person name="Krulwich T.A."/>
        </authorList>
    </citation>
    <scope>NUCLEOTIDE SEQUENCE</scope>
</reference>
<dbReference type="EMBL" id="UFQT01000381">
    <property type="protein sequence ID" value="SSX23772.1"/>
    <property type="molecule type" value="Genomic_DNA"/>
</dbReference>
<evidence type="ECO:0000256" key="1">
    <source>
        <dbReference type="ARBA" id="ARBA00004123"/>
    </source>
</evidence>
<evidence type="ECO:0000256" key="2">
    <source>
        <dbReference type="ARBA" id="ARBA00004496"/>
    </source>
</evidence>
<organism evidence="6">
    <name type="scientific">Culicoides sonorensis</name>
    <name type="common">Biting midge</name>
    <dbReference type="NCBI Taxonomy" id="179676"/>
    <lineage>
        <taxon>Eukaryota</taxon>
        <taxon>Metazoa</taxon>
        <taxon>Ecdysozoa</taxon>
        <taxon>Arthropoda</taxon>
        <taxon>Hexapoda</taxon>
        <taxon>Insecta</taxon>
        <taxon>Pterygota</taxon>
        <taxon>Neoptera</taxon>
        <taxon>Endopterygota</taxon>
        <taxon>Diptera</taxon>
        <taxon>Nematocera</taxon>
        <taxon>Chironomoidea</taxon>
        <taxon>Ceratopogonidae</taxon>
        <taxon>Ceratopogoninae</taxon>
        <taxon>Culicoides</taxon>
        <taxon>Monoculicoides</taxon>
    </lineage>
</organism>
<keyword evidence="4" id="KW-0539">Nucleus</keyword>
<protein>
    <recommendedName>
        <fullName evidence="5">CDAN1-interacting nuclease 1</fullName>
    </recommendedName>
</protein>
<sequence>MIVLNNEEFHEICEFIRKYKGLAINCQSALAKRFPKIPKLTLASILQHEKQIRLRQTHGRINARSKDYLSEYHQKVQNASKDSGKILVRMAIDMDFSPISLARIILATAYPEISKPEISEMIRNFDLVPDPMLALNVGHCVFNDNQEGAIADGARRCIGEEYEIRLKDYARKAGMVFYDEGDLRREGYDKTPDLKMAVPFLYKGKVVNWIESKALFGDHDAHKRYLNEQLISYVNRFGPGIVIYWFGYLDDIKYYKENDEHIIILHSFPKTEEMEFLSFPNDLESNCKKVEENKNCK</sequence>
<evidence type="ECO:0000313" key="6">
    <source>
        <dbReference type="EMBL" id="SSX23772.1"/>
    </source>
</evidence>
<proteinExistence type="predicted"/>
<dbReference type="VEuPathDB" id="VectorBase:CSON009589"/>
<dbReference type="AlphaFoldDB" id="A0A336M0L5"/>
<accession>A0A336M0L5</accession>
<dbReference type="OMA" id="DTKGHKF"/>
<evidence type="ECO:0000256" key="4">
    <source>
        <dbReference type="ARBA" id="ARBA00023242"/>
    </source>
</evidence>
<evidence type="ECO:0000256" key="5">
    <source>
        <dbReference type="ARBA" id="ARBA00023480"/>
    </source>
</evidence>
<dbReference type="InterPro" id="IPR029404">
    <property type="entry name" value="CDIN1"/>
</dbReference>
<dbReference type="PANTHER" id="PTHR31661:SF1">
    <property type="entry name" value="CDAN1-INTERACTING NUCLEASE 1"/>
    <property type="match status" value="1"/>
</dbReference>
<keyword evidence="3" id="KW-0963">Cytoplasm</keyword>
<dbReference type="Pfam" id="PF14811">
    <property type="entry name" value="TPD"/>
    <property type="match status" value="1"/>
</dbReference>
<name>A0A336M0L5_CULSO</name>
<evidence type="ECO:0000256" key="3">
    <source>
        <dbReference type="ARBA" id="ARBA00022490"/>
    </source>
</evidence>